<reference evidence="2 3" key="1">
    <citation type="journal article" date="2019" name="Int. J. Syst. Evol. Microbiol.">
        <title>The Global Catalogue of Microorganisms (GCM) 10K type strain sequencing project: providing services to taxonomists for standard genome sequencing and annotation.</title>
        <authorList>
            <consortium name="The Broad Institute Genomics Platform"/>
            <consortium name="The Broad Institute Genome Sequencing Center for Infectious Disease"/>
            <person name="Wu L."/>
            <person name="Ma J."/>
        </authorList>
    </citation>
    <scope>NUCLEOTIDE SEQUENCE [LARGE SCALE GENOMIC DNA]</scope>
    <source>
        <strain evidence="2 3">JCM 11444</strain>
    </source>
</reference>
<dbReference type="InterPro" id="IPR006076">
    <property type="entry name" value="FAD-dep_OxRdtase"/>
</dbReference>
<evidence type="ECO:0000313" key="3">
    <source>
        <dbReference type="Proteomes" id="UP001500418"/>
    </source>
</evidence>
<dbReference type="PANTHER" id="PTHR13847">
    <property type="entry name" value="SARCOSINE DEHYDROGENASE-RELATED"/>
    <property type="match status" value="1"/>
</dbReference>
<evidence type="ECO:0000313" key="2">
    <source>
        <dbReference type="EMBL" id="GAA0958181.1"/>
    </source>
</evidence>
<evidence type="ECO:0000259" key="1">
    <source>
        <dbReference type="Pfam" id="PF01266"/>
    </source>
</evidence>
<proteinExistence type="predicted"/>
<dbReference type="PANTHER" id="PTHR13847:SF281">
    <property type="entry name" value="FAD DEPENDENT OXIDOREDUCTASE DOMAIN-CONTAINING PROTEIN"/>
    <property type="match status" value="1"/>
</dbReference>
<dbReference type="EMBL" id="BAAAID010000108">
    <property type="protein sequence ID" value="GAA0958181.1"/>
    <property type="molecule type" value="Genomic_DNA"/>
</dbReference>
<dbReference type="Gene3D" id="3.50.50.60">
    <property type="entry name" value="FAD/NAD(P)-binding domain"/>
    <property type="match status" value="1"/>
</dbReference>
<dbReference type="SUPFAM" id="SSF51905">
    <property type="entry name" value="FAD/NAD(P)-binding domain"/>
    <property type="match status" value="1"/>
</dbReference>
<accession>A0ABN1RJ51</accession>
<name>A0ABN1RJ51_9ACTN</name>
<sequence>MATDAMTRSSGGEGAPTPSAWKALAGAAYRPYWLDDPGRPGPRPALVGEEKCDLLVVGGGYSGLWTALIAKERDPDREVVLVEGQEIGWAASGRNGGFCAASLTHGLGNGAARWPDELAELERLGHRNLAAIESAVERYGIDCDFERTGEIDVATEPYQVAELREAAQLAAGLGVGEQEFLDRDAVRAQVDSPTFLAGLWDRRGVAMLHPAKLAWGLARACAELGVRIYEHTPAARLASAGAAMAVRTPFGRVRARQVALATNAFPALVRRVRPYITPVYDHALMTEPLNQEQLDAIGWRGRQGLSDTANHFHYFRLTADQRILWGGYDIIYRYGGRVRAEYDHHPATYRTLAEHFFRCFPQLAGVRFSHAWGGAIDTCSRFSAFFGSAHGGRVAYALGYTGLGVGATRFGAEVMLDLLAGERTERTRLEMVRSKPLPFPPEPVRWAGIGITQWSMTRADANGGRRNLWLKAMDKVGLGFDS</sequence>
<comment type="caution">
    <text evidence="2">The sequence shown here is derived from an EMBL/GenBank/DDBJ whole genome shotgun (WGS) entry which is preliminary data.</text>
</comment>
<dbReference type="InterPro" id="IPR036188">
    <property type="entry name" value="FAD/NAD-bd_sf"/>
</dbReference>
<gene>
    <name evidence="2" type="ORF">GCM10009575_089540</name>
</gene>
<feature type="domain" description="FAD dependent oxidoreductase" evidence="1">
    <location>
        <begin position="53"/>
        <end position="416"/>
    </location>
</feature>
<dbReference type="Proteomes" id="UP001500418">
    <property type="component" value="Unassembled WGS sequence"/>
</dbReference>
<protein>
    <submittedName>
        <fullName evidence="2">FAD-dependent oxidoreductase</fullName>
    </submittedName>
</protein>
<organism evidence="2 3">
    <name type="scientific">Streptomyces rhizosphaericus</name>
    <dbReference type="NCBI Taxonomy" id="114699"/>
    <lineage>
        <taxon>Bacteria</taxon>
        <taxon>Bacillati</taxon>
        <taxon>Actinomycetota</taxon>
        <taxon>Actinomycetes</taxon>
        <taxon>Kitasatosporales</taxon>
        <taxon>Streptomycetaceae</taxon>
        <taxon>Streptomyces</taxon>
        <taxon>Streptomyces violaceusniger group</taxon>
    </lineage>
</organism>
<dbReference type="Gene3D" id="3.30.9.10">
    <property type="entry name" value="D-Amino Acid Oxidase, subunit A, domain 2"/>
    <property type="match status" value="1"/>
</dbReference>
<keyword evidence="3" id="KW-1185">Reference proteome</keyword>
<dbReference type="Pfam" id="PF01266">
    <property type="entry name" value="DAO"/>
    <property type="match status" value="1"/>
</dbReference>